<dbReference type="PANTHER" id="PTHR33747:SF1">
    <property type="entry name" value="ADENYLATE CYCLASE-ASSOCIATED CAP C-TERMINAL DOMAIN-CONTAINING PROTEIN"/>
    <property type="match status" value="1"/>
</dbReference>
<proteinExistence type="predicted"/>
<sequence length="464" mass="54940">MAKKDYEVLGLSEDADEKAVKRAYFRLVRQFSPEKDPERFQEIREAYENITSGKEDESKELMLEAPDDPYARKIIGWLQDAMRVQDAKRMVKMAEEAISVYGEAEGFLFYLYRGQNWCGNLGKAIKTMEKLAKRFPDKAYYKKELAISYFDRGYYNKAMTAFRDAYNAGVRDNEFLSTYSINCQSRGEFREGINCLWELLDQTEKNLKEYMYDALNAFTGLIMMSSAAKSSTDYEKVIRHFESFIEESSLYLEEYQEELINVVGAILVSRKYQDAPDLKKILKIIEKIRRHLSDKETLKIWDEFASYVHLFGMETDNRLSDFTKEMCRAMEPDDEDPEFRRFMQLDVKLRLLEKWPDIRKEFDVVREEYPDSYKFVKDYMELLNNTADINRLREKLLKDYNRYAVYYEGIPPYYEEYPQRQPKTGEIQWDSDENGAYRRTNKKIGRNDPCPCGSGKKYKNCCGK</sequence>
<dbReference type="InterPro" id="IPR036869">
    <property type="entry name" value="J_dom_sf"/>
</dbReference>
<evidence type="ECO:0000256" key="2">
    <source>
        <dbReference type="SAM" id="MobiDB-lite"/>
    </source>
</evidence>
<dbReference type="SUPFAM" id="SSF103642">
    <property type="entry name" value="Sec-C motif"/>
    <property type="match status" value="1"/>
</dbReference>
<dbReference type="Gene3D" id="1.25.40.10">
    <property type="entry name" value="Tetratricopeptide repeat domain"/>
    <property type="match status" value="1"/>
</dbReference>
<dbReference type="PRINTS" id="PR00625">
    <property type="entry name" value="JDOMAIN"/>
</dbReference>
<evidence type="ECO:0000259" key="3">
    <source>
        <dbReference type="PROSITE" id="PS50076"/>
    </source>
</evidence>
<evidence type="ECO:0000256" key="1">
    <source>
        <dbReference type="ARBA" id="ARBA00022705"/>
    </source>
</evidence>
<name>A0A174KZ99_9FIRM</name>
<gene>
    <name evidence="4" type="primary">secA_2</name>
    <name evidence="4" type="ORF">ERS852523_00736</name>
</gene>
<dbReference type="SMART" id="SM00271">
    <property type="entry name" value="DnaJ"/>
    <property type="match status" value="1"/>
</dbReference>
<keyword evidence="1" id="KW-0235">DNA replication</keyword>
<dbReference type="PROSITE" id="PS50076">
    <property type="entry name" value="DNAJ_2"/>
    <property type="match status" value="1"/>
</dbReference>
<dbReference type="RefSeq" id="WP_055149643.1">
    <property type="nucleotide sequence ID" value="NZ_CZAW01000006.1"/>
</dbReference>
<dbReference type="Proteomes" id="UP000095712">
    <property type="component" value="Unassembled WGS sequence"/>
</dbReference>
<dbReference type="Gene3D" id="3.10.450.50">
    <property type="match status" value="1"/>
</dbReference>
<dbReference type="SUPFAM" id="SSF48452">
    <property type="entry name" value="TPR-like"/>
    <property type="match status" value="1"/>
</dbReference>
<dbReference type="AlphaFoldDB" id="A0A174KZ99"/>
<evidence type="ECO:0000313" key="4">
    <source>
        <dbReference type="EMBL" id="CUP16081.1"/>
    </source>
</evidence>
<dbReference type="Pfam" id="PF00226">
    <property type="entry name" value="DnaJ"/>
    <property type="match status" value="1"/>
</dbReference>
<accession>A0A174KZ99</accession>
<dbReference type="GO" id="GO:0006260">
    <property type="term" value="P:DNA replication"/>
    <property type="evidence" value="ECO:0007669"/>
    <property type="project" value="UniProtKB-KW"/>
</dbReference>
<dbReference type="Gene3D" id="1.10.287.110">
    <property type="entry name" value="DnaJ domain"/>
    <property type="match status" value="1"/>
</dbReference>
<dbReference type="InterPro" id="IPR011990">
    <property type="entry name" value="TPR-like_helical_dom_sf"/>
</dbReference>
<dbReference type="EMBL" id="CZAW01000006">
    <property type="protein sequence ID" value="CUP16081.1"/>
    <property type="molecule type" value="Genomic_DNA"/>
</dbReference>
<organism evidence="4 5">
    <name type="scientific">Blautia wexlerae</name>
    <dbReference type="NCBI Taxonomy" id="418240"/>
    <lineage>
        <taxon>Bacteria</taxon>
        <taxon>Bacillati</taxon>
        <taxon>Bacillota</taxon>
        <taxon>Clostridia</taxon>
        <taxon>Lachnospirales</taxon>
        <taxon>Lachnospiraceae</taxon>
        <taxon>Blautia</taxon>
    </lineage>
</organism>
<dbReference type="CDD" id="cd06257">
    <property type="entry name" value="DnaJ"/>
    <property type="match status" value="1"/>
</dbReference>
<feature type="region of interest" description="Disordered" evidence="2">
    <location>
        <begin position="425"/>
        <end position="454"/>
    </location>
</feature>
<protein>
    <submittedName>
        <fullName evidence="4">Predicted metal-binding protein related to the C-terminal domain of SecA</fullName>
    </submittedName>
</protein>
<dbReference type="SUPFAM" id="SSF46565">
    <property type="entry name" value="Chaperone J-domain"/>
    <property type="match status" value="1"/>
</dbReference>
<dbReference type="PANTHER" id="PTHR33747">
    <property type="entry name" value="UPF0225 PROTEIN SCO1677"/>
    <property type="match status" value="1"/>
</dbReference>
<evidence type="ECO:0000313" key="5">
    <source>
        <dbReference type="Proteomes" id="UP000095712"/>
    </source>
</evidence>
<dbReference type="InterPro" id="IPR001623">
    <property type="entry name" value="DnaJ_domain"/>
</dbReference>
<dbReference type="InterPro" id="IPR004027">
    <property type="entry name" value="SEC_C_motif"/>
</dbReference>
<feature type="domain" description="J" evidence="3">
    <location>
        <begin position="4"/>
        <end position="71"/>
    </location>
</feature>
<dbReference type="Pfam" id="PF02810">
    <property type="entry name" value="SEC-C"/>
    <property type="match status" value="1"/>
</dbReference>
<reference evidence="4 5" key="1">
    <citation type="submission" date="2015-09" db="EMBL/GenBank/DDBJ databases">
        <authorList>
            <consortium name="Pathogen Informatics"/>
        </authorList>
    </citation>
    <scope>NUCLEOTIDE SEQUENCE [LARGE SCALE GENOMIC DNA]</scope>
    <source>
        <strain evidence="4 5">2789STDY5834911</strain>
    </source>
</reference>